<organism evidence="2 3">
    <name type="scientific">Ruminococcus albus 8</name>
    <dbReference type="NCBI Taxonomy" id="246199"/>
    <lineage>
        <taxon>Bacteria</taxon>
        <taxon>Bacillati</taxon>
        <taxon>Bacillota</taxon>
        <taxon>Clostridia</taxon>
        <taxon>Eubacteriales</taxon>
        <taxon>Oscillospiraceae</taxon>
        <taxon>Ruminococcus</taxon>
    </lineage>
</organism>
<reference evidence="2 3" key="1">
    <citation type="submission" date="2011-02" db="EMBL/GenBank/DDBJ databases">
        <authorList>
            <person name="Nelson K.E."/>
            <person name="Sutton G."/>
            <person name="Torralba M."/>
            <person name="Durkin S."/>
            <person name="Harkins D."/>
            <person name="Montgomery R."/>
            <person name="Ziemer C."/>
            <person name="Klaassens E."/>
            <person name="Ocuiv P."/>
            <person name="Morrison M."/>
        </authorList>
    </citation>
    <scope>NUCLEOTIDE SEQUENCE [LARGE SCALE GENOMIC DNA]</scope>
    <source>
        <strain evidence="2 3">8</strain>
    </source>
</reference>
<gene>
    <name evidence="2" type="ORF">CUS_6188</name>
</gene>
<dbReference type="Pfam" id="PF13472">
    <property type="entry name" value="Lipase_GDSL_2"/>
    <property type="match status" value="1"/>
</dbReference>
<evidence type="ECO:0000313" key="2">
    <source>
        <dbReference type="EMBL" id="EGC04764.1"/>
    </source>
</evidence>
<evidence type="ECO:0000259" key="1">
    <source>
        <dbReference type="Pfam" id="PF13472"/>
    </source>
</evidence>
<dbReference type="CDD" id="cd00229">
    <property type="entry name" value="SGNH_hydrolase"/>
    <property type="match status" value="1"/>
</dbReference>
<dbReference type="PANTHER" id="PTHR34407">
    <property type="entry name" value="EXPRESSED PROTEIN"/>
    <property type="match status" value="1"/>
</dbReference>
<keyword evidence="3" id="KW-1185">Reference proteome</keyword>
<dbReference type="InterPro" id="IPR036514">
    <property type="entry name" value="SGNH_hydro_sf"/>
</dbReference>
<dbReference type="AlphaFoldDB" id="E9S7H6"/>
<dbReference type="Gene3D" id="3.40.50.1110">
    <property type="entry name" value="SGNH hydrolase"/>
    <property type="match status" value="1"/>
</dbReference>
<dbReference type="Proteomes" id="UP000004259">
    <property type="component" value="Unassembled WGS sequence"/>
</dbReference>
<feature type="domain" description="SGNH hydrolase-type esterase" evidence="1">
    <location>
        <begin position="34"/>
        <end position="196"/>
    </location>
</feature>
<evidence type="ECO:0000313" key="3">
    <source>
        <dbReference type="Proteomes" id="UP000004259"/>
    </source>
</evidence>
<proteinExistence type="predicted"/>
<dbReference type="InterPro" id="IPR013830">
    <property type="entry name" value="SGNH_hydro"/>
</dbReference>
<comment type="caution">
    <text evidence="2">The sequence shown here is derived from an EMBL/GenBank/DDBJ whole genome shotgun (WGS) entry which is preliminary data.</text>
</comment>
<dbReference type="RefSeq" id="WP_002846783.1">
    <property type="nucleotide sequence ID" value="NZ_ADKM02000008.1"/>
</dbReference>
<dbReference type="PANTHER" id="PTHR34407:SF1">
    <property type="entry name" value="SGNH HYDROLASE-TYPE ESTERASE DOMAIN-CONTAINING PROTEIN"/>
    <property type="match status" value="1"/>
</dbReference>
<name>E9S7H6_RUMAL</name>
<sequence>MDKSISIVNKGSLSFLGNAFKKAETDGRLSVVYLGGSITQGCNASTEDKRYVDLSFQWWKEKFPAADITMFNAGIGATTSQYGAARAEEHVLSRKPDVVFVEFSVNDDDTDFFKETYESLVRRLLAAESVKAVVLINNLFYDDGRNAQRVHNEIGLHYDLPIVSVKNYAWQLVQCGEIDPKVYTDDNLHPTDIGHKMIADLIKGLLEENYSAYKNGDVFGAKPALAEKITPCRYEDAVIYRNTNCTPILDGFSADTHKADRFCDPFKDGWTGSAKGSSVTFEAEGSILMLQWRRTVKQPAPIAYATIDGDIANRVKLDANFDETWGDLCCLTTLTESAAKGVKHTIRVEIAEEGSANDFMVISLIAADN</sequence>
<dbReference type="EMBL" id="ADKM02000008">
    <property type="protein sequence ID" value="EGC04764.1"/>
    <property type="molecule type" value="Genomic_DNA"/>
</dbReference>
<dbReference type="eggNOG" id="COG2755">
    <property type="taxonomic scope" value="Bacteria"/>
</dbReference>
<dbReference type="STRING" id="246199.CUS_6188"/>
<protein>
    <submittedName>
        <fullName evidence="2">GDSL-like protein</fullName>
    </submittedName>
</protein>
<accession>E9S7H6</accession>
<dbReference type="SUPFAM" id="SSF52266">
    <property type="entry name" value="SGNH hydrolase"/>
    <property type="match status" value="1"/>
</dbReference>
<dbReference type="OrthoDB" id="8233337at2"/>